<evidence type="ECO:0000259" key="7">
    <source>
        <dbReference type="Pfam" id="PF04542"/>
    </source>
</evidence>
<gene>
    <name evidence="9" type="primary">sigL_4</name>
    <name evidence="9" type="ORF">CA13_63140</name>
</gene>
<evidence type="ECO:0000256" key="1">
    <source>
        <dbReference type="ARBA" id="ARBA00010641"/>
    </source>
</evidence>
<dbReference type="PANTHER" id="PTHR43133">
    <property type="entry name" value="RNA POLYMERASE ECF-TYPE SIGMA FACTO"/>
    <property type="match status" value="1"/>
</dbReference>
<evidence type="ECO:0000256" key="5">
    <source>
        <dbReference type="ARBA" id="ARBA00023163"/>
    </source>
</evidence>
<evidence type="ECO:0000313" key="10">
    <source>
        <dbReference type="Proteomes" id="UP000315010"/>
    </source>
</evidence>
<keyword evidence="10" id="KW-1185">Reference proteome</keyword>
<dbReference type="Proteomes" id="UP000315010">
    <property type="component" value="Unassembled WGS sequence"/>
</dbReference>
<accession>A0A5C5ZE77</accession>
<dbReference type="AlphaFoldDB" id="A0A5C5ZE77"/>
<keyword evidence="3" id="KW-0731">Sigma factor</keyword>
<dbReference type="NCBIfam" id="TIGR02937">
    <property type="entry name" value="sigma70-ECF"/>
    <property type="match status" value="1"/>
</dbReference>
<dbReference type="GO" id="GO:0003677">
    <property type="term" value="F:DNA binding"/>
    <property type="evidence" value="ECO:0007669"/>
    <property type="project" value="UniProtKB-KW"/>
</dbReference>
<dbReference type="GO" id="GO:0006352">
    <property type="term" value="P:DNA-templated transcription initiation"/>
    <property type="evidence" value="ECO:0007669"/>
    <property type="project" value="InterPro"/>
</dbReference>
<dbReference type="InterPro" id="IPR036388">
    <property type="entry name" value="WH-like_DNA-bd_sf"/>
</dbReference>
<dbReference type="SUPFAM" id="SSF88946">
    <property type="entry name" value="Sigma2 domain of RNA polymerase sigma factors"/>
    <property type="match status" value="1"/>
</dbReference>
<dbReference type="InterPro" id="IPR013249">
    <property type="entry name" value="RNA_pol_sigma70_r4_t2"/>
</dbReference>
<sequence>MIQDRHAHRTELMLKPTPGVKPSNAKGECELTLRELFDTEEAPLLRYAFALTGHRSVAEEIVQEVFLLLHTHWDDVDAPKAWLMRCVRNKAFNFIRDKQREVSGIAGGTSSTYTEDESPEEMILRMEATGIVRQMLLELDEPDRQLVKLKYFEDLKYSEICDQTGLSIGNVGYRLHHILKELAVKLRPLGIDGKS</sequence>
<feature type="domain" description="RNA polymerase sigma factor 70 region 4 type 2" evidence="8">
    <location>
        <begin position="131"/>
        <end position="182"/>
    </location>
</feature>
<keyword evidence="5" id="KW-0804">Transcription</keyword>
<feature type="region of interest" description="Disordered" evidence="6">
    <location>
        <begin position="1"/>
        <end position="25"/>
    </location>
</feature>
<dbReference type="InterPro" id="IPR013325">
    <property type="entry name" value="RNA_pol_sigma_r2"/>
</dbReference>
<name>A0A5C5ZE77_9BACT</name>
<evidence type="ECO:0000313" key="9">
    <source>
        <dbReference type="EMBL" id="TWT84833.1"/>
    </source>
</evidence>
<protein>
    <submittedName>
        <fullName evidence="9">ECF RNA polymerase sigma factor SigL</fullName>
    </submittedName>
</protein>
<keyword evidence="4" id="KW-0238">DNA-binding</keyword>
<comment type="caution">
    <text evidence="9">The sequence shown here is derived from an EMBL/GenBank/DDBJ whole genome shotgun (WGS) entry which is preliminary data.</text>
</comment>
<dbReference type="PANTHER" id="PTHR43133:SF8">
    <property type="entry name" value="RNA POLYMERASE SIGMA FACTOR HI_1459-RELATED"/>
    <property type="match status" value="1"/>
</dbReference>
<dbReference type="CDD" id="cd06171">
    <property type="entry name" value="Sigma70_r4"/>
    <property type="match status" value="1"/>
</dbReference>
<reference evidence="9 10" key="1">
    <citation type="submission" date="2019-02" db="EMBL/GenBank/DDBJ databases">
        <title>Deep-cultivation of Planctomycetes and their phenomic and genomic characterization uncovers novel biology.</title>
        <authorList>
            <person name="Wiegand S."/>
            <person name="Jogler M."/>
            <person name="Boedeker C."/>
            <person name="Pinto D."/>
            <person name="Vollmers J."/>
            <person name="Rivas-Marin E."/>
            <person name="Kohn T."/>
            <person name="Peeters S.H."/>
            <person name="Heuer A."/>
            <person name="Rast P."/>
            <person name="Oberbeckmann S."/>
            <person name="Bunk B."/>
            <person name="Jeske O."/>
            <person name="Meyerdierks A."/>
            <person name="Storesund J.E."/>
            <person name="Kallscheuer N."/>
            <person name="Luecker S."/>
            <person name="Lage O.M."/>
            <person name="Pohl T."/>
            <person name="Merkel B.J."/>
            <person name="Hornburger P."/>
            <person name="Mueller R.-W."/>
            <person name="Bruemmer F."/>
            <person name="Labrenz M."/>
            <person name="Spormann A.M."/>
            <person name="Op Den Camp H."/>
            <person name="Overmann J."/>
            <person name="Amann R."/>
            <person name="Jetten M.S.M."/>
            <person name="Mascher T."/>
            <person name="Medema M.H."/>
            <person name="Devos D.P."/>
            <person name="Kaster A.-K."/>
            <person name="Ovreas L."/>
            <person name="Rohde M."/>
            <person name="Galperin M.Y."/>
            <person name="Jogler C."/>
        </authorList>
    </citation>
    <scope>NUCLEOTIDE SEQUENCE [LARGE SCALE GENOMIC DNA]</scope>
    <source>
        <strain evidence="9 10">CA13</strain>
    </source>
</reference>
<evidence type="ECO:0000256" key="3">
    <source>
        <dbReference type="ARBA" id="ARBA00023082"/>
    </source>
</evidence>
<evidence type="ECO:0000256" key="6">
    <source>
        <dbReference type="SAM" id="MobiDB-lite"/>
    </source>
</evidence>
<dbReference type="EMBL" id="SJPJ01000001">
    <property type="protein sequence ID" value="TWT84833.1"/>
    <property type="molecule type" value="Genomic_DNA"/>
</dbReference>
<dbReference type="InterPro" id="IPR013324">
    <property type="entry name" value="RNA_pol_sigma_r3/r4-like"/>
</dbReference>
<dbReference type="InterPro" id="IPR039425">
    <property type="entry name" value="RNA_pol_sigma-70-like"/>
</dbReference>
<evidence type="ECO:0000256" key="4">
    <source>
        <dbReference type="ARBA" id="ARBA00023125"/>
    </source>
</evidence>
<proteinExistence type="inferred from homology"/>
<dbReference type="GO" id="GO:0016987">
    <property type="term" value="F:sigma factor activity"/>
    <property type="evidence" value="ECO:0007669"/>
    <property type="project" value="UniProtKB-KW"/>
</dbReference>
<comment type="similarity">
    <text evidence="1">Belongs to the sigma-70 factor family. ECF subfamily.</text>
</comment>
<dbReference type="Pfam" id="PF04542">
    <property type="entry name" value="Sigma70_r2"/>
    <property type="match status" value="1"/>
</dbReference>
<evidence type="ECO:0000256" key="2">
    <source>
        <dbReference type="ARBA" id="ARBA00023015"/>
    </source>
</evidence>
<dbReference type="Pfam" id="PF08281">
    <property type="entry name" value="Sigma70_r4_2"/>
    <property type="match status" value="1"/>
</dbReference>
<keyword evidence="2" id="KW-0805">Transcription regulation</keyword>
<dbReference type="Gene3D" id="1.10.1740.10">
    <property type="match status" value="1"/>
</dbReference>
<organism evidence="9 10">
    <name type="scientific">Novipirellula herctigrandis</name>
    <dbReference type="NCBI Taxonomy" id="2527986"/>
    <lineage>
        <taxon>Bacteria</taxon>
        <taxon>Pseudomonadati</taxon>
        <taxon>Planctomycetota</taxon>
        <taxon>Planctomycetia</taxon>
        <taxon>Pirellulales</taxon>
        <taxon>Pirellulaceae</taxon>
        <taxon>Novipirellula</taxon>
    </lineage>
</organism>
<dbReference type="InterPro" id="IPR014284">
    <property type="entry name" value="RNA_pol_sigma-70_dom"/>
</dbReference>
<dbReference type="RefSeq" id="WP_419194981.1">
    <property type="nucleotide sequence ID" value="NZ_SJPJ01000001.1"/>
</dbReference>
<dbReference type="SUPFAM" id="SSF88659">
    <property type="entry name" value="Sigma3 and sigma4 domains of RNA polymerase sigma factors"/>
    <property type="match status" value="1"/>
</dbReference>
<dbReference type="Gene3D" id="1.10.10.10">
    <property type="entry name" value="Winged helix-like DNA-binding domain superfamily/Winged helix DNA-binding domain"/>
    <property type="match status" value="1"/>
</dbReference>
<feature type="domain" description="RNA polymerase sigma-70 region 2" evidence="7">
    <location>
        <begin position="37"/>
        <end position="100"/>
    </location>
</feature>
<evidence type="ECO:0000259" key="8">
    <source>
        <dbReference type="Pfam" id="PF08281"/>
    </source>
</evidence>
<dbReference type="InterPro" id="IPR007627">
    <property type="entry name" value="RNA_pol_sigma70_r2"/>
</dbReference>